<reference evidence="1 2" key="2">
    <citation type="submission" date="2018-11" db="EMBL/GenBank/DDBJ databases">
        <authorList>
            <consortium name="Pathogen Informatics"/>
        </authorList>
    </citation>
    <scope>NUCLEOTIDE SEQUENCE [LARGE SCALE GENOMIC DNA]</scope>
</reference>
<gene>
    <name evidence="1" type="ORF">TCNE_LOCUS15389</name>
</gene>
<protein>
    <submittedName>
        <fullName evidence="3">Cytochrome P450</fullName>
    </submittedName>
</protein>
<keyword evidence="2" id="KW-1185">Reference proteome</keyword>
<dbReference type="EMBL" id="UYWY01022826">
    <property type="protein sequence ID" value="VDM46710.1"/>
    <property type="molecule type" value="Genomic_DNA"/>
</dbReference>
<accession>A0A183V3S1</accession>
<evidence type="ECO:0000313" key="1">
    <source>
        <dbReference type="EMBL" id="VDM46710.1"/>
    </source>
</evidence>
<dbReference type="WBParaSite" id="TCNE_0001539201-mRNA-1">
    <property type="protein sequence ID" value="TCNE_0001539201-mRNA-1"/>
    <property type="gene ID" value="TCNE_0001539201"/>
</dbReference>
<evidence type="ECO:0000313" key="2">
    <source>
        <dbReference type="Proteomes" id="UP000050794"/>
    </source>
</evidence>
<reference evidence="3" key="1">
    <citation type="submission" date="2016-06" db="UniProtKB">
        <authorList>
            <consortium name="WormBaseParasite"/>
        </authorList>
    </citation>
    <scope>IDENTIFICATION</scope>
</reference>
<dbReference type="AlphaFoldDB" id="A0A183V3S1"/>
<organism evidence="2 3">
    <name type="scientific">Toxocara canis</name>
    <name type="common">Canine roundworm</name>
    <dbReference type="NCBI Taxonomy" id="6265"/>
    <lineage>
        <taxon>Eukaryota</taxon>
        <taxon>Metazoa</taxon>
        <taxon>Ecdysozoa</taxon>
        <taxon>Nematoda</taxon>
        <taxon>Chromadorea</taxon>
        <taxon>Rhabditida</taxon>
        <taxon>Spirurina</taxon>
        <taxon>Ascaridomorpha</taxon>
        <taxon>Ascaridoidea</taxon>
        <taxon>Toxocaridae</taxon>
        <taxon>Toxocara</taxon>
    </lineage>
</organism>
<proteinExistence type="predicted"/>
<dbReference type="Proteomes" id="UP000050794">
    <property type="component" value="Unassembled WGS sequence"/>
</dbReference>
<name>A0A183V3S1_TOXCA</name>
<evidence type="ECO:0000313" key="3">
    <source>
        <dbReference type="WBParaSite" id="TCNE_0001539201-mRNA-1"/>
    </source>
</evidence>
<sequence>MAVISYTFRGVTATEADMGNWKGFKQTSGEGPDWIRGFNGLCDLAISKSSIIDSCIAAYEAQLAASVLLEHICNRVKARPDGPALIASFILNAIKRASVILRLVIESVGVRECFWHVHFKYTLNKILHDLDKLRFAVARRKRILEPHESFREVEATFCQRNPNTRGQGADETSYLACEEGADLRWWMGTFSPPSVIVEVCLDEENGDGECLGRFLTKPNVVVFREDQREPLAWFPLRKLQNVKGYS</sequence>